<sequence length="30" mass="3694">MLKAKRYNKADLTNFYLVSPLFKKYYDLHL</sequence>
<reference evidence="1" key="1">
    <citation type="journal article" date="2021" name="Genome Biol. Evol.">
        <title>Genomic rearrangements and sequence evolution across brown algal organelles.</title>
        <authorList>
            <person name="Starko S."/>
            <person name="Bringloe T.T."/>
            <person name="Gomez M.S."/>
            <person name="Darby H."/>
            <person name="Graham S.W."/>
            <person name="Martone P.T."/>
        </authorList>
    </citation>
    <scope>NUCLEOTIDE SEQUENCE</scope>
</reference>
<gene>
    <name evidence="1" type="primary">orf30</name>
</gene>
<dbReference type="AlphaFoldDB" id="A0A8F0K0S1"/>
<accession>A0A8F0K0S1</accession>
<name>A0A8F0K0S1_9PHAE</name>
<proteinExistence type="predicted"/>
<protein>
    <submittedName>
        <fullName evidence="1">Uncharacterized protein</fullName>
    </submittedName>
</protein>
<keyword evidence="1" id="KW-0496">Mitochondrion</keyword>
<dbReference type="EMBL" id="MZ156060">
    <property type="protein sequence ID" value="QWK44805.1"/>
    <property type="molecule type" value="Genomic_DNA"/>
</dbReference>
<organism evidence="1">
    <name type="scientific">Postelsia palmaeformis</name>
    <dbReference type="NCBI Taxonomy" id="105414"/>
    <lineage>
        <taxon>Eukaryota</taxon>
        <taxon>Sar</taxon>
        <taxon>Stramenopiles</taxon>
        <taxon>Ochrophyta</taxon>
        <taxon>PX clade</taxon>
        <taxon>Phaeophyceae</taxon>
        <taxon>Laminariales</taxon>
        <taxon>Laminariaceae</taxon>
        <taxon>Postelsia</taxon>
    </lineage>
</organism>
<evidence type="ECO:0000313" key="1">
    <source>
        <dbReference type="EMBL" id="QWK44805.1"/>
    </source>
</evidence>
<geneLocation type="mitochondrion" evidence="1"/>